<dbReference type="SUPFAM" id="SSF82784">
    <property type="entry name" value="OsmC-like"/>
    <property type="match status" value="1"/>
</dbReference>
<gene>
    <name evidence="1" type="ORF">GCM10022200_13010</name>
</gene>
<dbReference type="Proteomes" id="UP001501697">
    <property type="component" value="Unassembled WGS sequence"/>
</dbReference>
<dbReference type="PANTHER" id="PTHR35368:SF1">
    <property type="entry name" value="HYDROPEROXIDE REDUCTASE"/>
    <property type="match status" value="1"/>
</dbReference>
<dbReference type="RefSeq" id="WP_344737173.1">
    <property type="nucleotide sequence ID" value="NZ_BAAAYU010000004.1"/>
</dbReference>
<keyword evidence="2" id="KW-1185">Reference proteome</keyword>
<dbReference type="EMBL" id="BAAAYU010000004">
    <property type="protein sequence ID" value="GAA3631498.1"/>
    <property type="molecule type" value="Genomic_DNA"/>
</dbReference>
<dbReference type="Pfam" id="PF02566">
    <property type="entry name" value="OsmC"/>
    <property type="match status" value="1"/>
</dbReference>
<dbReference type="PANTHER" id="PTHR35368">
    <property type="entry name" value="HYDROPEROXIDE REDUCTASE"/>
    <property type="match status" value="1"/>
</dbReference>
<reference evidence="2" key="1">
    <citation type="journal article" date="2019" name="Int. J. Syst. Evol. Microbiol.">
        <title>The Global Catalogue of Microorganisms (GCM) 10K type strain sequencing project: providing services to taxonomists for standard genome sequencing and annotation.</title>
        <authorList>
            <consortium name="The Broad Institute Genomics Platform"/>
            <consortium name="The Broad Institute Genome Sequencing Center for Infectious Disease"/>
            <person name="Wu L."/>
            <person name="Ma J."/>
        </authorList>
    </citation>
    <scope>NUCLEOTIDE SEQUENCE [LARGE SCALE GENOMIC DNA]</scope>
    <source>
        <strain evidence="2">JCM 16544</strain>
    </source>
</reference>
<proteinExistence type="predicted"/>
<accession>A0ABP7AGR3</accession>
<dbReference type="InterPro" id="IPR052924">
    <property type="entry name" value="OsmC/Ohr_hydroprdx_reductase"/>
</dbReference>
<dbReference type="InterPro" id="IPR036102">
    <property type="entry name" value="OsmC/Ohrsf"/>
</dbReference>
<dbReference type="InterPro" id="IPR015946">
    <property type="entry name" value="KH_dom-like_a/b"/>
</dbReference>
<evidence type="ECO:0000313" key="1">
    <source>
        <dbReference type="EMBL" id="GAA3631498.1"/>
    </source>
</evidence>
<comment type="caution">
    <text evidence="1">The sequence shown here is derived from an EMBL/GenBank/DDBJ whole genome shotgun (WGS) entry which is preliminary data.</text>
</comment>
<organism evidence="1 2">
    <name type="scientific">Microbacterium awajiense</name>
    <dbReference type="NCBI Taxonomy" id="415214"/>
    <lineage>
        <taxon>Bacteria</taxon>
        <taxon>Bacillati</taxon>
        <taxon>Actinomycetota</taxon>
        <taxon>Actinomycetes</taxon>
        <taxon>Micrococcales</taxon>
        <taxon>Microbacteriaceae</taxon>
        <taxon>Microbacterium</taxon>
    </lineage>
</organism>
<protein>
    <submittedName>
        <fullName evidence="1">OsmC family protein</fullName>
    </submittedName>
</protein>
<name>A0ABP7AGR3_9MICO</name>
<dbReference type="Gene3D" id="3.30.300.20">
    <property type="match status" value="1"/>
</dbReference>
<sequence length="178" mass="18248">MDRDRLRSAQAPLKERYRAEPDAALTPVHAAGVIAEPLTVDVETPAGVVRAALHPATGGDASAGACSGDLLLQALVACAGVTVSAVATSAGIDLGRVRIHAESTFDARGTLGVDRGVDVGIAPVTLVVEVAAELDDPTLARLAAATERYCVVAQSLRHPPVIELRRAHALAAAQAPTR</sequence>
<evidence type="ECO:0000313" key="2">
    <source>
        <dbReference type="Proteomes" id="UP001501697"/>
    </source>
</evidence>
<dbReference type="InterPro" id="IPR003718">
    <property type="entry name" value="OsmC/Ohr_fam"/>
</dbReference>